<dbReference type="PATRIC" id="fig|1423769.4.peg.3254"/>
<dbReference type="OrthoDB" id="9790745at2"/>
<dbReference type="PANTHER" id="PTHR42809:SF1">
    <property type="entry name" value="FLAVODOXIN 1"/>
    <property type="match status" value="1"/>
</dbReference>
<feature type="domain" description="Flavodoxin-like" evidence="8">
    <location>
        <begin position="3"/>
        <end position="146"/>
    </location>
</feature>
<gene>
    <name evidence="9" type="ORF">FD01_GL003015</name>
</gene>
<evidence type="ECO:0000256" key="1">
    <source>
        <dbReference type="ARBA" id="ARBA00001917"/>
    </source>
</evidence>
<evidence type="ECO:0000313" key="9">
    <source>
        <dbReference type="EMBL" id="KRL50979.1"/>
    </source>
</evidence>
<evidence type="ECO:0000256" key="6">
    <source>
        <dbReference type="ARBA" id="ARBA00022643"/>
    </source>
</evidence>
<keyword evidence="6" id="KW-0288">FMN</keyword>
<keyword evidence="10" id="KW-1185">Reference proteome</keyword>
<dbReference type="InterPro" id="IPR008254">
    <property type="entry name" value="Flavodoxin/NO_synth"/>
</dbReference>
<evidence type="ECO:0000256" key="7">
    <source>
        <dbReference type="ARBA" id="ARBA00022982"/>
    </source>
</evidence>
<organism evidence="9 10">
    <name type="scientific">Lacticaseibacillus manihotivorans DSM 13343 = JCM 12514</name>
    <dbReference type="NCBI Taxonomy" id="1423769"/>
    <lineage>
        <taxon>Bacteria</taxon>
        <taxon>Bacillati</taxon>
        <taxon>Bacillota</taxon>
        <taxon>Bacilli</taxon>
        <taxon>Lactobacillales</taxon>
        <taxon>Lactobacillaceae</taxon>
        <taxon>Lacticaseibacillus</taxon>
    </lineage>
</organism>
<proteinExistence type="inferred from homology"/>
<dbReference type="EMBL" id="AZEU01000063">
    <property type="protein sequence ID" value="KRL50979.1"/>
    <property type="molecule type" value="Genomic_DNA"/>
</dbReference>
<keyword evidence="5" id="KW-0285">Flavoprotein</keyword>
<dbReference type="InterPro" id="IPR050619">
    <property type="entry name" value="Flavodoxin"/>
</dbReference>
<evidence type="ECO:0000313" key="10">
    <source>
        <dbReference type="Proteomes" id="UP000051790"/>
    </source>
</evidence>
<comment type="caution">
    <text evidence="9">The sequence shown here is derived from an EMBL/GenBank/DDBJ whole genome shotgun (WGS) entry which is preliminary data.</text>
</comment>
<dbReference type="AlphaFoldDB" id="A0A0R1RC14"/>
<comment type="function">
    <text evidence="2">Low-potential electron donor to a number of redox enzymes.</text>
</comment>
<keyword evidence="4" id="KW-0813">Transport</keyword>
<dbReference type="PANTHER" id="PTHR42809">
    <property type="entry name" value="FLAVODOXIN 2"/>
    <property type="match status" value="1"/>
</dbReference>
<evidence type="ECO:0000256" key="4">
    <source>
        <dbReference type="ARBA" id="ARBA00022448"/>
    </source>
</evidence>
<evidence type="ECO:0000256" key="2">
    <source>
        <dbReference type="ARBA" id="ARBA00003297"/>
    </source>
</evidence>
<dbReference type="InterPro" id="IPR029039">
    <property type="entry name" value="Flavoprotein-like_sf"/>
</dbReference>
<dbReference type="Proteomes" id="UP000051790">
    <property type="component" value="Unassembled WGS sequence"/>
</dbReference>
<dbReference type="GO" id="GO:0010181">
    <property type="term" value="F:FMN binding"/>
    <property type="evidence" value="ECO:0007669"/>
    <property type="project" value="InterPro"/>
</dbReference>
<accession>A0A0R1RC14</accession>
<name>A0A0R1RC14_9LACO</name>
<sequence length="154" mass="16902">MKVLILYASITGNAKGMARFLVQFFEHYHADVTLGEMQQTDAAKLLDYDAVILSTYTWSGGTIPEETQDFFEDLKTLDFSKKPLVFGIAGTGDKFYGQDRYNTAPDHFAAVLTENGAIQGASPIKIEQGATQSDMPAFNAFTQAVMAKVTSLQK</sequence>
<evidence type="ECO:0000259" key="8">
    <source>
        <dbReference type="PROSITE" id="PS50902"/>
    </source>
</evidence>
<dbReference type="RefSeq" id="WP_054715461.1">
    <property type="nucleotide sequence ID" value="NZ_AZEU01000063.1"/>
</dbReference>
<dbReference type="PROSITE" id="PS50902">
    <property type="entry name" value="FLAVODOXIN_LIKE"/>
    <property type="match status" value="1"/>
</dbReference>
<dbReference type="Gene3D" id="3.40.50.360">
    <property type="match status" value="1"/>
</dbReference>
<comment type="similarity">
    <text evidence="3">Belongs to the flavodoxin family.</text>
</comment>
<protein>
    <submittedName>
        <fullName evidence="9">Flavodoxin</fullName>
    </submittedName>
</protein>
<dbReference type="GO" id="GO:0016651">
    <property type="term" value="F:oxidoreductase activity, acting on NAD(P)H"/>
    <property type="evidence" value="ECO:0007669"/>
    <property type="project" value="UniProtKB-ARBA"/>
</dbReference>
<evidence type="ECO:0000256" key="3">
    <source>
        <dbReference type="ARBA" id="ARBA00005267"/>
    </source>
</evidence>
<evidence type="ECO:0000256" key="5">
    <source>
        <dbReference type="ARBA" id="ARBA00022630"/>
    </source>
</evidence>
<dbReference type="Pfam" id="PF00258">
    <property type="entry name" value="Flavodoxin_1"/>
    <property type="match status" value="1"/>
</dbReference>
<keyword evidence="7" id="KW-0249">Electron transport</keyword>
<comment type="cofactor">
    <cofactor evidence="1">
        <name>FMN</name>
        <dbReference type="ChEBI" id="CHEBI:58210"/>
    </cofactor>
</comment>
<dbReference type="SUPFAM" id="SSF52218">
    <property type="entry name" value="Flavoproteins"/>
    <property type="match status" value="1"/>
</dbReference>
<reference evidence="9 10" key="1">
    <citation type="journal article" date="2015" name="Genome Announc.">
        <title>Expanding the biotechnology potential of lactobacilli through comparative genomics of 213 strains and associated genera.</title>
        <authorList>
            <person name="Sun Z."/>
            <person name="Harris H.M."/>
            <person name="McCann A."/>
            <person name="Guo C."/>
            <person name="Argimon S."/>
            <person name="Zhang W."/>
            <person name="Yang X."/>
            <person name="Jeffery I.B."/>
            <person name="Cooney J.C."/>
            <person name="Kagawa T.F."/>
            <person name="Liu W."/>
            <person name="Song Y."/>
            <person name="Salvetti E."/>
            <person name="Wrobel A."/>
            <person name="Rasinkangas P."/>
            <person name="Parkhill J."/>
            <person name="Rea M.C."/>
            <person name="O'Sullivan O."/>
            <person name="Ritari J."/>
            <person name="Douillard F.P."/>
            <person name="Paul Ross R."/>
            <person name="Yang R."/>
            <person name="Briner A.E."/>
            <person name="Felis G.E."/>
            <person name="de Vos W.M."/>
            <person name="Barrangou R."/>
            <person name="Klaenhammer T.R."/>
            <person name="Caufield P.W."/>
            <person name="Cui Y."/>
            <person name="Zhang H."/>
            <person name="O'Toole P.W."/>
        </authorList>
    </citation>
    <scope>NUCLEOTIDE SEQUENCE [LARGE SCALE GENOMIC DNA]</scope>
    <source>
        <strain evidence="9 10">DSM 13343</strain>
    </source>
</reference>